<dbReference type="AlphaFoldDB" id="A0A3M7SCI6"/>
<evidence type="ECO:0000256" key="4">
    <source>
        <dbReference type="ARBA" id="ARBA00023015"/>
    </source>
</evidence>
<keyword evidence="4" id="KW-0805">Transcription regulation</keyword>
<sequence length="186" mass="21510">MMTDNDQNPFDSYINDLETAFKSFISIYNVDLIEHKTKHEPVKKPITHSTEQTKSAIDQTVNELYEKAHVLETQFLRHRLEISKNCPDEFLNEEIECLRAELIRKDELLTETKKKIAGCEQVLRNLSTNLDNKFKNRIEMTTQGYIPNENQLNFPNIPSNQQPPSVSGNQSFEQPSSLDNSVILLQ</sequence>
<evidence type="ECO:0000256" key="1">
    <source>
        <dbReference type="ARBA" id="ARBA00004123"/>
    </source>
</evidence>
<dbReference type="InterPro" id="IPR021640">
    <property type="entry name" value="Mediator_Med28"/>
</dbReference>
<feature type="compositionally biased region" description="Polar residues" evidence="10">
    <location>
        <begin position="155"/>
        <end position="180"/>
    </location>
</feature>
<evidence type="ECO:0000313" key="11">
    <source>
        <dbReference type="EMBL" id="RNA33543.1"/>
    </source>
</evidence>
<evidence type="ECO:0000256" key="3">
    <source>
        <dbReference type="ARBA" id="ARBA00019683"/>
    </source>
</evidence>
<evidence type="ECO:0000256" key="2">
    <source>
        <dbReference type="ARBA" id="ARBA00005571"/>
    </source>
</evidence>
<comment type="similarity">
    <text evidence="2">Belongs to the Mediator complex subunit 28 family.</text>
</comment>
<keyword evidence="6" id="KW-0010">Activator</keyword>
<evidence type="ECO:0000256" key="7">
    <source>
        <dbReference type="ARBA" id="ARBA00023163"/>
    </source>
</evidence>
<keyword evidence="12" id="KW-1185">Reference proteome</keyword>
<dbReference type="EMBL" id="REGN01001622">
    <property type="protein sequence ID" value="RNA33543.1"/>
    <property type="molecule type" value="Genomic_DNA"/>
</dbReference>
<name>A0A3M7SCI6_BRAPC</name>
<evidence type="ECO:0000256" key="10">
    <source>
        <dbReference type="SAM" id="MobiDB-lite"/>
    </source>
</evidence>
<keyword evidence="7" id="KW-0804">Transcription</keyword>
<evidence type="ECO:0000313" key="12">
    <source>
        <dbReference type="Proteomes" id="UP000276133"/>
    </source>
</evidence>
<dbReference type="PANTHER" id="PTHR13512">
    <property type="entry name" value="MEDIATOR COMPLEX SUBUNIT 28"/>
    <property type="match status" value="1"/>
</dbReference>
<evidence type="ECO:0000256" key="9">
    <source>
        <dbReference type="ARBA" id="ARBA00031964"/>
    </source>
</evidence>
<proteinExistence type="inferred from homology"/>
<accession>A0A3M7SCI6</accession>
<keyword evidence="8" id="KW-0539">Nucleus</keyword>
<evidence type="ECO:0000256" key="6">
    <source>
        <dbReference type="ARBA" id="ARBA00023159"/>
    </source>
</evidence>
<gene>
    <name evidence="11" type="ORF">BpHYR1_044581</name>
</gene>
<dbReference type="GO" id="GO:0016592">
    <property type="term" value="C:mediator complex"/>
    <property type="evidence" value="ECO:0007669"/>
    <property type="project" value="TreeGrafter"/>
</dbReference>
<feature type="region of interest" description="Disordered" evidence="10">
    <location>
        <begin position="155"/>
        <end position="186"/>
    </location>
</feature>
<protein>
    <recommendedName>
        <fullName evidence="3">Mediator of RNA polymerase II transcription subunit 28</fullName>
    </recommendedName>
    <alternativeName>
        <fullName evidence="9">Mediator complex subunit 28</fullName>
    </alternativeName>
</protein>
<keyword evidence="5" id="KW-0175">Coiled coil</keyword>
<organism evidence="11 12">
    <name type="scientific">Brachionus plicatilis</name>
    <name type="common">Marine rotifer</name>
    <name type="synonym">Brachionus muelleri</name>
    <dbReference type="NCBI Taxonomy" id="10195"/>
    <lineage>
        <taxon>Eukaryota</taxon>
        <taxon>Metazoa</taxon>
        <taxon>Spiralia</taxon>
        <taxon>Gnathifera</taxon>
        <taxon>Rotifera</taxon>
        <taxon>Eurotatoria</taxon>
        <taxon>Monogononta</taxon>
        <taxon>Pseudotrocha</taxon>
        <taxon>Ploima</taxon>
        <taxon>Brachionidae</taxon>
        <taxon>Brachionus</taxon>
    </lineage>
</organism>
<comment type="subcellular location">
    <subcellularLocation>
        <location evidence="1">Nucleus</location>
    </subcellularLocation>
</comment>
<dbReference type="PANTHER" id="PTHR13512:SF2">
    <property type="entry name" value="MEDIATOR OF RNA POLYMERASE II TRANSCRIPTION SUBUNIT 28"/>
    <property type="match status" value="1"/>
</dbReference>
<dbReference type="Proteomes" id="UP000276133">
    <property type="component" value="Unassembled WGS sequence"/>
</dbReference>
<dbReference type="Pfam" id="PF11594">
    <property type="entry name" value="Med28"/>
    <property type="match status" value="1"/>
</dbReference>
<evidence type="ECO:0000256" key="5">
    <source>
        <dbReference type="ARBA" id="ARBA00023054"/>
    </source>
</evidence>
<dbReference type="OrthoDB" id="2286203at2759"/>
<evidence type="ECO:0000256" key="8">
    <source>
        <dbReference type="ARBA" id="ARBA00023242"/>
    </source>
</evidence>
<reference evidence="11 12" key="1">
    <citation type="journal article" date="2018" name="Sci. Rep.">
        <title>Genomic signatures of local adaptation to the degree of environmental predictability in rotifers.</title>
        <authorList>
            <person name="Franch-Gras L."/>
            <person name="Hahn C."/>
            <person name="Garcia-Roger E.M."/>
            <person name="Carmona M.J."/>
            <person name="Serra M."/>
            <person name="Gomez A."/>
        </authorList>
    </citation>
    <scope>NUCLEOTIDE SEQUENCE [LARGE SCALE GENOMIC DNA]</scope>
    <source>
        <strain evidence="11">HYR1</strain>
    </source>
</reference>
<comment type="caution">
    <text evidence="11">The sequence shown here is derived from an EMBL/GenBank/DDBJ whole genome shotgun (WGS) entry which is preliminary data.</text>
</comment>